<protein>
    <submittedName>
        <fullName evidence="1">Uncharacterized protein</fullName>
    </submittedName>
</protein>
<reference evidence="1 2" key="1">
    <citation type="journal article" date="2020" name="Fungal Divers.">
        <title>Resolving the Mortierellaceae phylogeny through synthesis of multi-gene phylogenetics and phylogenomics.</title>
        <authorList>
            <person name="Vandepol N."/>
            <person name="Liber J."/>
            <person name="Desiro A."/>
            <person name="Na H."/>
            <person name="Kennedy M."/>
            <person name="Barry K."/>
            <person name="Grigoriev I.V."/>
            <person name="Miller A.N."/>
            <person name="O'Donnell K."/>
            <person name="Stajich J.E."/>
            <person name="Bonito G."/>
        </authorList>
    </citation>
    <scope>NUCLEOTIDE SEQUENCE [LARGE SCALE GENOMIC DNA]</scope>
    <source>
        <strain evidence="1 2">AD045</strain>
    </source>
</reference>
<organism evidence="1 2">
    <name type="scientific">Linnemannia gamsii</name>
    <dbReference type="NCBI Taxonomy" id="64522"/>
    <lineage>
        <taxon>Eukaryota</taxon>
        <taxon>Fungi</taxon>
        <taxon>Fungi incertae sedis</taxon>
        <taxon>Mucoromycota</taxon>
        <taxon>Mortierellomycotina</taxon>
        <taxon>Mortierellomycetes</taxon>
        <taxon>Mortierellales</taxon>
        <taxon>Mortierellaceae</taxon>
        <taxon>Linnemannia</taxon>
    </lineage>
</organism>
<dbReference type="Proteomes" id="UP001194696">
    <property type="component" value="Unassembled WGS sequence"/>
</dbReference>
<evidence type="ECO:0000313" key="1">
    <source>
        <dbReference type="EMBL" id="KAG0293533.1"/>
    </source>
</evidence>
<gene>
    <name evidence="1" type="ORF">BGZ96_002702</name>
</gene>
<comment type="caution">
    <text evidence="1">The sequence shown here is derived from an EMBL/GenBank/DDBJ whole genome shotgun (WGS) entry which is preliminary data.</text>
</comment>
<keyword evidence="2" id="KW-1185">Reference proteome</keyword>
<dbReference type="EMBL" id="JAAAIM010000152">
    <property type="protein sequence ID" value="KAG0293533.1"/>
    <property type="molecule type" value="Genomic_DNA"/>
</dbReference>
<sequence length="117" mass="13028">MKKIGVRVLDDMHLALRLPQSLIITNEADSRAVFMNDQKAANALNRTYDDIAYVNNTLARSNAAARAVAIPIRVKVFQNTMPCAVSVWNTLWIYIALTRPDPNLPRIPMSVAFEACA</sequence>
<proteinExistence type="predicted"/>
<accession>A0ABQ7K8D9</accession>
<name>A0ABQ7K8D9_9FUNG</name>
<evidence type="ECO:0000313" key="2">
    <source>
        <dbReference type="Proteomes" id="UP001194696"/>
    </source>
</evidence>